<dbReference type="Gene3D" id="1.20.1540.10">
    <property type="entry name" value="Rhomboid-like"/>
    <property type="match status" value="1"/>
</dbReference>
<feature type="transmembrane region" description="Helical" evidence="7">
    <location>
        <begin position="182"/>
        <end position="200"/>
    </location>
</feature>
<keyword evidence="10" id="KW-0645">Protease</keyword>
<evidence type="ECO:0000259" key="8">
    <source>
        <dbReference type="Pfam" id="PF01694"/>
    </source>
</evidence>
<feature type="transmembrane region" description="Helical" evidence="7">
    <location>
        <begin position="141"/>
        <end position="162"/>
    </location>
</feature>
<evidence type="ECO:0000256" key="5">
    <source>
        <dbReference type="ARBA" id="ARBA00022989"/>
    </source>
</evidence>
<keyword evidence="11" id="KW-1185">Reference proteome</keyword>
<comment type="similarity">
    <text evidence="2">Belongs to the peptidase S54 family.</text>
</comment>
<comment type="subcellular location">
    <subcellularLocation>
        <location evidence="1">Membrane</location>
        <topology evidence="1">Multi-pass membrane protein</topology>
    </subcellularLocation>
</comment>
<dbReference type="GO" id="GO:0008233">
    <property type="term" value="F:peptidase activity"/>
    <property type="evidence" value="ECO:0007669"/>
    <property type="project" value="UniProtKB-KW"/>
</dbReference>
<dbReference type="EMBL" id="JBBUKT010000014">
    <property type="protein sequence ID" value="MEK7953866.1"/>
    <property type="molecule type" value="Genomic_DNA"/>
</dbReference>
<organism evidence="10 11">
    <name type="scientific">Luteolibacter soli</name>
    <dbReference type="NCBI Taxonomy" id="3135280"/>
    <lineage>
        <taxon>Bacteria</taxon>
        <taxon>Pseudomonadati</taxon>
        <taxon>Verrucomicrobiota</taxon>
        <taxon>Verrucomicrobiia</taxon>
        <taxon>Verrucomicrobiales</taxon>
        <taxon>Verrucomicrobiaceae</taxon>
        <taxon>Luteolibacter</taxon>
    </lineage>
</organism>
<feature type="transmembrane region" description="Helical" evidence="7">
    <location>
        <begin position="112"/>
        <end position="135"/>
    </location>
</feature>
<evidence type="ECO:0000256" key="4">
    <source>
        <dbReference type="ARBA" id="ARBA00022801"/>
    </source>
</evidence>
<comment type="caution">
    <text evidence="10">The sequence shown here is derived from an EMBL/GenBank/DDBJ whole genome shotgun (WGS) entry which is preliminary data.</text>
</comment>
<feature type="transmembrane region" description="Helical" evidence="7">
    <location>
        <begin position="81"/>
        <end position="100"/>
    </location>
</feature>
<protein>
    <submittedName>
        <fullName evidence="10">Rhomboid family intramembrane serine protease</fullName>
        <ecNumber evidence="10">3.4.21.-</ecNumber>
    </submittedName>
</protein>
<feature type="domain" description="DUF6576" evidence="9">
    <location>
        <begin position="266"/>
        <end position="295"/>
    </location>
</feature>
<accession>A0ABU9B3G6</accession>
<proteinExistence type="inferred from homology"/>
<sequence length="300" mass="33435">MGASDRDYFRDEERRYAATGGQPPMPVVTKWLLISNAILFLIDLFTRPRGGEYGVLNANFCFTIESAFREGRIWELLTFQFLHFSPLHIIANCLGIYFFGPWAERWWGSRRFLIFYLLCGVAGALFFTLLTLTGILPGRDVTAPLIGASAGIYGILLSIAVIDPNARARLIFPPIEVTMRRLALIVMGIAVLMIVLDNLAGGRPSLNSGGEAGHLGGAILGFLLTRFPQLLGKGSPKEEKIIRPKEFRQKSKLRPRTSVDIATASDVDRILDKINREGIQSLTDEEREILQQASKPTKER</sequence>
<evidence type="ECO:0000256" key="3">
    <source>
        <dbReference type="ARBA" id="ARBA00022692"/>
    </source>
</evidence>
<feature type="domain" description="Peptidase S54 rhomboid" evidence="8">
    <location>
        <begin position="71"/>
        <end position="225"/>
    </location>
</feature>
<evidence type="ECO:0000256" key="2">
    <source>
        <dbReference type="ARBA" id="ARBA00009045"/>
    </source>
</evidence>
<reference evidence="10 11" key="1">
    <citation type="submission" date="2024-04" db="EMBL/GenBank/DDBJ databases">
        <title>Luteolibacter sp. isolated from soil.</title>
        <authorList>
            <person name="An J."/>
        </authorList>
    </citation>
    <scope>NUCLEOTIDE SEQUENCE [LARGE SCALE GENOMIC DNA]</scope>
    <source>
        <strain evidence="10 11">Y139</strain>
    </source>
</reference>
<dbReference type="EC" id="3.4.21.-" evidence="10"/>
<dbReference type="InterPro" id="IPR046483">
    <property type="entry name" value="DUF6576"/>
</dbReference>
<evidence type="ECO:0000256" key="6">
    <source>
        <dbReference type="ARBA" id="ARBA00023136"/>
    </source>
</evidence>
<dbReference type="PANTHER" id="PTHR43731">
    <property type="entry name" value="RHOMBOID PROTEASE"/>
    <property type="match status" value="1"/>
</dbReference>
<keyword evidence="3 7" id="KW-0812">Transmembrane</keyword>
<keyword evidence="4 10" id="KW-0378">Hydrolase</keyword>
<dbReference type="GO" id="GO:0006508">
    <property type="term" value="P:proteolysis"/>
    <property type="evidence" value="ECO:0007669"/>
    <property type="project" value="UniProtKB-KW"/>
</dbReference>
<dbReference type="Pfam" id="PF01694">
    <property type="entry name" value="Rhomboid"/>
    <property type="match status" value="1"/>
</dbReference>
<dbReference type="InterPro" id="IPR035952">
    <property type="entry name" value="Rhomboid-like_sf"/>
</dbReference>
<dbReference type="Pfam" id="PF20216">
    <property type="entry name" value="DUF6576"/>
    <property type="match status" value="1"/>
</dbReference>
<dbReference type="PANTHER" id="PTHR43731:SF14">
    <property type="entry name" value="PRESENILIN-ASSOCIATED RHOMBOID-LIKE PROTEIN, MITOCHONDRIAL"/>
    <property type="match status" value="1"/>
</dbReference>
<keyword evidence="5 7" id="KW-1133">Transmembrane helix</keyword>
<evidence type="ECO:0000256" key="7">
    <source>
        <dbReference type="SAM" id="Phobius"/>
    </source>
</evidence>
<dbReference type="InterPro" id="IPR050925">
    <property type="entry name" value="Rhomboid_protease_S54"/>
</dbReference>
<dbReference type="SUPFAM" id="SSF144091">
    <property type="entry name" value="Rhomboid-like"/>
    <property type="match status" value="1"/>
</dbReference>
<dbReference type="Proteomes" id="UP001371305">
    <property type="component" value="Unassembled WGS sequence"/>
</dbReference>
<dbReference type="InterPro" id="IPR022764">
    <property type="entry name" value="Peptidase_S54_rhomboid_dom"/>
</dbReference>
<evidence type="ECO:0000313" key="10">
    <source>
        <dbReference type="EMBL" id="MEK7953866.1"/>
    </source>
</evidence>
<gene>
    <name evidence="10" type="ORF">WKV53_25340</name>
</gene>
<evidence type="ECO:0000313" key="11">
    <source>
        <dbReference type="Proteomes" id="UP001371305"/>
    </source>
</evidence>
<name>A0ABU9B3G6_9BACT</name>
<keyword evidence="6 7" id="KW-0472">Membrane</keyword>
<dbReference type="RefSeq" id="WP_341407633.1">
    <property type="nucleotide sequence ID" value="NZ_JBBUKT010000014.1"/>
</dbReference>
<evidence type="ECO:0000259" key="9">
    <source>
        <dbReference type="Pfam" id="PF20216"/>
    </source>
</evidence>
<evidence type="ECO:0000256" key="1">
    <source>
        <dbReference type="ARBA" id="ARBA00004141"/>
    </source>
</evidence>